<sequence>GNDWEFDWSLKGANVYFKKFSDGKLPLGEPIKV</sequence>
<dbReference type="AlphaFoldDB" id="A0A0F9EEU8"/>
<evidence type="ECO:0000313" key="1">
    <source>
        <dbReference type="EMBL" id="KKL28376.1"/>
    </source>
</evidence>
<reference evidence="1" key="1">
    <citation type="journal article" date="2015" name="Nature">
        <title>Complex archaea that bridge the gap between prokaryotes and eukaryotes.</title>
        <authorList>
            <person name="Spang A."/>
            <person name="Saw J.H."/>
            <person name="Jorgensen S.L."/>
            <person name="Zaremba-Niedzwiedzka K."/>
            <person name="Martijn J."/>
            <person name="Lind A.E."/>
            <person name="van Eijk R."/>
            <person name="Schleper C."/>
            <person name="Guy L."/>
            <person name="Ettema T.J."/>
        </authorList>
    </citation>
    <scope>NUCLEOTIDE SEQUENCE</scope>
</reference>
<accession>A0A0F9EEU8</accession>
<comment type="caution">
    <text evidence="1">The sequence shown here is derived from an EMBL/GenBank/DDBJ whole genome shotgun (WGS) entry which is preliminary data.</text>
</comment>
<proteinExistence type="predicted"/>
<dbReference type="EMBL" id="LAZR01035118">
    <property type="protein sequence ID" value="KKL28376.1"/>
    <property type="molecule type" value="Genomic_DNA"/>
</dbReference>
<feature type="non-terminal residue" evidence="1">
    <location>
        <position position="1"/>
    </location>
</feature>
<gene>
    <name evidence="1" type="ORF">LCGC14_2375710</name>
</gene>
<protein>
    <submittedName>
        <fullName evidence="1">Uncharacterized protein</fullName>
    </submittedName>
</protein>
<name>A0A0F9EEU8_9ZZZZ</name>
<organism evidence="1">
    <name type="scientific">marine sediment metagenome</name>
    <dbReference type="NCBI Taxonomy" id="412755"/>
    <lineage>
        <taxon>unclassified sequences</taxon>
        <taxon>metagenomes</taxon>
        <taxon>ecological metagenomes</taxon>
    </lineage>
</organism>